<accession>A0A220VDC5</accession>
<dbReference type="KEGG" id="pmai:CF386_04705"/>
<dbReference type="EMBL" id="CP022355">
    <property type="protein sequence ID" value="ASK78355.1"/>
    <property type="molecule type" value="Genomic_DNA"/>
</dbReference>
<keyword evidence="8" id="KW-1185">Reference proteome</keyword>
<comment type="similarity">
    <text evidence="2 6">Belongs to the 4-toluene sulfonate uptake permease (TSUP) (TC 2.A.102) family.</text>
</comment>
<dbReference type="OrthoDB" id="457670at2"/>
<evidence type="ECO:0000256" key="5">
    <source>
        <dbReference type="ARBA" id="ARBA00023136"/>
    </source>
</evidence>
<comment type="subcellular location">
    <subcellularLocation>
        <location evidence="6">Cell membrane</location>
        <topology evidence="6">Multi-pass membrane protein</topology>
    </subcellularLocation>
    <subcellularLocation>
        <location evidence="1">Membrane</location>
        <topology evidence="1">Multi-pass membrane protein</topology>
    </subcellularLocation>
</comment>
<reference evidence="7 8" key="1">
    <citation type="journal article" date="2016" name="Int. J. Syst. Evol. Microbiol.">
        <title>Paraphotobacterium marinum gen. nov., sp. nov., a member of the family Vibrionaceae, isolated from surface seawater.</title>
        <authorList>
            <person name="Huang Z."/>
            <person name="Dong C."/>
            <person name="Shao Z."/>
        </authorList>
    </citation>
    <scope>NUCLEOTIDE SEQUENCE [LARGE SCALE GENOMIC DNA]</scope>
    <source>
        <strain evidence="7 8">NSCS20N07D</strain>
    </source>
</reference>
<dbReference type="AlphaFoldDB" id="A0A220VDC5"/>
<evidence type="ECO:0000313" key="7">
    <source>
        <dbReference type="EMBL" id="ASK78355.1"/>
    </source>
</evidence>
<evidence type="ECO:0000256" key="1">
    <source>
        <dbReference type="ARBA" id="ARBA00004141"/>
    </source>
</evidence>
<dbReference type="PANTHER" id="PTHR43483">
    <property type="entry name" value="MEMBRANE TRANSPORTER PROTEIN HI_0806-RELATED"/>
    <property type="match status" value="1"/>
</dbReference>
<feature type="transmembrane region" description="Helical" evidence="6">
    <location>
        <begin position="7"/>
        <end position="33"/>
    </location>
</feature>
<dbReference type="GO" id="GO:0005886">
    <property type="term" value="C:plasma membrane"/>
    <property type="evidence" value="ECO:0007669"/>
    <property type="project" value="UniProtKB-SubCell"/>
</dbReference>
<dbReference type="InterPro" id="IPR002781">
    <property type="entry name" value="TM_pro_TauE-like"/>
</dbReference>
<feature type="transmembrane region" description="Helical" evidence="6">
    <location>
        <begin position="143"/>
        <end position="165"/>
    </location>
</feature>
<feature type="transmembrane region" description="Helical" evidence="6">
    <location>
        <begin position="242"/>
        <end position="264"/>
    </location>
</feature>
<keyword evidence="6" id="KW-1003">Cell membrane</keyword>
<protein>
    <recommendedName>
        <fullName evidence="6">Probable membrane transporter protein</fullName>
    </recommendedName>
</protein>
<proteinExistence type="inferred from homology"/>
<keyword evidence="3 6" id="KW-0812">Transmembrane</keyword>
<feature type="transmembrane region" description="Helical" evidence="6">
    <location>
        <begin position="214"/>
        <end position="236"/>
    </location>
</feature>
<evidence type="ECO:0000313" key="8">
    <source>
        <dbReference type="Proteomes" id="UP000242175"/>
    </source>
</evidence>
<dbReference type="PANTHER" id="PTHR43483:SF3">
    <property type="entry name" value="MEMBRANE TRANSPORTER PROTEIN HI_0806-RELATED"/>
    <property type="match status" value="1"/>
</dbReference>
<evidence type="ECO:0000256" key="6">
    <source>
        <dbReference type="RuleBase" id="RU363041"/>
    </source>
</evidence>
<feature type="transmembrane region" description="Helical" evidence="6">
    <location>
        <begin position="45"/>
        <end position="67"/>
    </location>
</feature>
<evidence type="ECO:0000256" key="4">
    <source>
        <dbReference type="ARBA" id="ARBA00022989"/>
    </source>
</evidence>
<dbReference type="Proteomes" id="UP000242175">
    <property type="component" value="Chromosome large"/>
</dbReference>
<feature type="transmembrane region" description="Helical" evidence="6">
    <location>
        <begin position="105"/>
        <end position="123"/>
    </location>
</feature>
<name>A0A220VDC5_9GAMM</name>
<evidence type="ECO:0000256" key="2">
    <source>
        <dbReference type="ARBA" id="ARBA00009142"/>
    </source>
</evidence>
<dbReference type="RefSeq" id="WP_089073263.1">
    <property type="nucleotide sequence ID" value="NZ_CBCSAM010000001.1"/>
</dbReference>
<keyword evidence="4 6" id="KW-1133">Transmembrane helix</keyword>
<evidence type="ECO:0000256" key="3">
    <source>
        <dbReference type="ARBA" id="ARBA00022692"/>
    </source>
</evidence>
<sequence>MIYLSYIFLGVISGFLAGLLGIGGGVVIVPVLTYLFSLAAFSHEISIHMALATSLSSIFFTSSVASFSHFKFKNLDFNIIKSFIPFAVIGSIAGSFFATSVPSNYLTKIFSIILFFLSLQIILQCLKNKKQTLSKYPKANYNIFFGFVIGVISALSGIGGGSLTVPYLNSRQVKMSTAIGCSSVLAMFMAVFGSLCWIYTGLHSQEVLPIHSLGYVYLPALFFIVLASSITAPLGAKLASHISTLSLKICFAILLLIVSITMFLS</sequence>
<feature type="transmembrane region" description="Helical" evidence="6">
    <location>
        <begin position="79"/>
        <end position="99"/>
    </location>
</feature>
<organism evidence="7 8">
    <name type="scientific">Paraphotobacterium marinum</name>
    <dbReference type="NCBI Taxonomy" id="1755811"/>
    <lineage>
        <taxon>Bacteria</taxon>
        <taxon>Pseudomonadati</taxon>
        <taxon>Pseudomonadota</taxon>
        <taxon>Gammaproteobacteria</taxon>
        <taxon>Vibrionales</taxon>
        <taxon>Vibrionaceae</taxon>
        <taxon>Paraphotobacterium</taxon>
    </lineage>
</organism>
<feature type="transmembrane region" description="Helical" evidence="6">
    <location>
        <begin position="177"/>
        <end position="202"/>
    </location>
</feature>
<dbReference type="Pfam" id="PF01925">
    <property type="entry name" value="TauE"/>
    <property type="match status" value="1"/>
</dbReference>
<keyword evidence="5 6" id="KW-0472">Membrane</keyword>
<gene>
    <name evidence="7" type="ORF">CF386_04705</name>
</gene>